<feature type="compositionally biased region" description="Acidic residues" evidence="1">
    <location>
        <begin position="281"/>
        <end position="290"/>
    </location>
</feature>
<feature type="compositionally biased region" description="Basic and acidic residues" evidence="1">
    <location>
        <begin position="240"/>
        <end position="258"/>
    </location>
</feature>
<sequence>MAPTIQIPVEDSLKTLRHVLKKRVDASRVLKEREKKTLRGEDYRRMEAAYDNKGFLQPLDSDNTKASIYYIRHKFMRYCEHGEAGDWDIAIKKVNCGKGRMMAFLRWICEEYIAKKRKAGERKSVNQYWRDFKMLYRRINGFYVDANDSNEVVKFINTELKTKYGLVDTAKPKPVAGVDELLLLLTQHWSRDESVYRTEDDRHDVATIMLFQAYTGGRPAEFVHSSKGKASQDPLGVSEAADKAQQDRETPRRNHNDKDDDNDSLEFDHDSDAGDGPQLDNDGDVDCLFDSDEDDGDVDYLFDPDEDVADEDAGAFGYDSGYGTEQTDVTMTEDLDNPYVTELNQFTGQESQACNSTAADEFGEGERMCKALCYEDICLWIVKNPKEGERDLLAMEVHLRNHKGVDNKPKPTTFLFRENPRPILCPISHILARVRRDDSILVDGYTSAEPFFSTDLGAQGMKAMKVQWKPEWLKRPVFRESVWNSHGWVKSKVKPMNYSFLNFCLNRLGWDVGLEDKVTSYIFRRGMANSINGVAPDAIRDQVMRHDPLTGVFSSSYINHQVRFNVQDAFLESDISDDGLTRAFTHMSIRCNPGAPRDVPREVMDPLVAADPDIASLNWRVLVLYRKIKWDYKFINRAPEEIQMEYKDLCKELTNATKSLKDELRIEYRKDYFFRVHNEMMKMQLRRRQNKAVVRDEVEPLVEYQLEERAQLQRILCDFSKDLSSEAIVARKIRAIDHMVALASRQEIQTRQPRSARARKDPLEEELPSPIAALDSSSSHDRFPLICEKTQCIFCLGNEHLPYQQRTRKFKRVSHMWDHVENVHLRKFPVEQLIICPHPLCKAQGVVLSDAVDFKNHVAMIHKINLRGRACPDCFSEYPSLNTAHEECRICLIN</sequence>
<dbReference type="AlphaFoldDB" id="A0A8H7W9I4"/>
<protein>
    <recommendedName>
        <fullName evidence="4">FluG domain-containing protein</fullName>
    </recommendedName>
</protein>
<dbReference type="Proteomes" id="UP000664132">
    <property type="component" value="Unassembled WGS sequence"/>
</dbReference>
<dbReference type="PANTHER" id="PTHR37535:SF4">
    <property type="entry name" value="FLUG DOMAIN-CONTAINING PROTEIN"/>
    <property type="match status" value="1"/>
</dbReference>
<gene>
    <name evidence="2" type="ORF">IFR04_006232</name>
</gene>
<evidence type="ECO:0008006" key="4">
    <source>
        <dbReference type="Google" id="ProtNLM"/>
    </source>
</evidence>
<organism evidence="2 3">
    <name type="scientific">Cadophora malorum</name>
    <dbReference type="NCBI Taxonomy" id="108018"/>
    <lineage>
        <taxon>Eukaryota</taxon>
        <taxon>Fungi</taxon>
        <taxon>Dikarya</taxon>
        <taxon>Ascomycota</taxon>
        <taxon>Pezizomycotina</taxon>
        <taxon>Leotiomycetes</taxon>
        <taxon>Helotiales</taxon>
        <taxon>Ploettnerulaceae</taxon>
        <taxon>Cadophora</taxon>
    </lineage>
</organism>
<name>A0A8H7W9I4_9HELO</name>
<dbReference type="PANTHER" id="PTHR37535">
    <property type="entry name" value="FLUG DOMAIN PROTEIN"/>
    <property type="match status" value="1"/>
</dbReference>
<comment type="caution">
    <text evidence="2">The sequence shown here is derived from an EMBL/GenBank/DDBJ whole genome shotgun (WGS) entry which is preliminary data.</text>
</comment>
<keyword evidence="3" id="KW-1185">Reference proteome</keyword>
<evidence type="ECO:0000313" key="3">
    <source>
        <dbReference type="Proteomes" id="UP000664132"/>
    </source>
</evidence>
<dbReference type="OrthoDB" id="4485682at2759"/>
<dbReference type="Pfam" id="PF11917">
    <property type="entry name" value="DUF3435"/>
    <property type="match status" value="1"/>
</dbReference>
<evidence type="ECO:0000313" key="2">
    <source>
        <dbReference type="EMBL" id="KAG4420642.1"/>
    </source>
</evidence>
<dbReference type="InterPro" id="IPR021842">
    <property type="entry name" value="DUF3435"/>
</dbReference>
<proteinExistence type="predicted"/>
<accession>A0A8H7W9I4</accession>
<dbReference type="EMBL" id="JAFJYH010000080">
    <property type="protein sequence ID" value="KAG4420642.1"/>
    <property type="molecule type" value="Genomic_DNA"/>
</dbReference>
<feature type="region of interest" description="Disordered" evidence="1">
    <location>
        <begin position="221"/>
        <end position="290"/>
    </location>
</feature>
<evidence type="ECO:0000256" key="1">
    <source>
        <dbReference type="SAM" id="MobiDB-lite"/>
    </source>
</evidence>
<reference evidence="2" key="1">
    <citation type="submission" date="2021-02" db="EMBL/GenBank/DDBJ databases">
        <title>Genome sequence Cadophora malorum strain M34.</title>
        <authorList>
            <person name="Stefanovic E."/>
            <person name="Vu D."/>
            <person name="Scully C."/>
            <person name="Dijksterhuis J."/>
            <person name="Roader J."/>
            <person name="Houbraken J."/>
        </authorList>
    </citation>
    <scope>NUCLEOTIDE SEQUENCE</scope>
    <source>
        <strain evidence="2">M34</strain>
    </source>
</reference>